<feature type="active site" description="Charge relay system" evidence="10 11">
    <location>
        <position position="119"/>
    </location>
</feature>
<dbReference type="EMBL" id="HBGS01014566">
    <property type="protein sequence ID" value="CAD9396496.1"/>
    <property type="molecule type" value="Transcribed_RNA"/>
</dbReference>
<keyword evidence="6" id="KW-0106">Calcium</keyword>
<dbReference type="PANTHER" id="PTHR42884">
    <property type="entry name" value="PROPROTEIN CONVERTASE SUBTILISIN/KEXIN-RELATED"/>
    <property type="match status" value="1"/>
</dbReference>
<accession>A0A7S2FJC5</accession>
<dbReference type="PROSITE" id="PS00138">
    <property type="entry name" value="SUBTILASE_SER"/>
    <property type="match status" value="1"/>
</dbReference>
<keyword evidence="4 11" id="KW-0378">Hydrolase</keyword>
<dbReference type="InterPro" id="IPR022398">
    <property type="entry name" value="Peptidase_S8_His-AS"/>
</dbReference>
<dbReference type="PRINTS" id="PR00723">
    <property type="entry name" value="SUBTILISIN"/>
</dbReference>
<evidence type="ECO:0000256" key="1">
    <source>
        <dbReference type="ARBA" id="ARBA00005325"/>
    </source>
</evidence>
<dbReference type="SMART" id="SM00423">
    <property type="entry name" value="PSI"/>
    <property type="match status" value="1"/>
</dbReference>
<keyword evidence="12" id="KW-0472">Membrane</keyword>
<sequence length="679" mass="73035">MFDCDDCSAALTCEGCASLGPSCGWCAGDNLCINVDSSDGFSATYFTDSNKILTDSKCGFIGNFTVAGDCSAADATYEAPSWVHDPYWSAQIWYMELINVKEAWDNGYTGLGIQIQFNDDGVDDTHPDFKGRISTADSCDVYASASSGEDQHGTHCAGFAAASANQNCTVGVAPGVTLASCNIFANYSYSADFYEQMTTDLYLAISIENNDISSNSWGIDACTFSSDDDGRRRHLEDADSSCPFLSDPDDSPCSAVNCSDWSTMPNIACDVAISAYCEDDSNFDADADACEDYLDLWSSCEYNSLSSNAQSVLRGAVNNGRNGLGTIYVFAAGNEYTTGDDVNFEGYLNSRFTITVGAVGHEGYHSSYSSQGAAVHVSAPGGDIEYVHNMVTAFPIASGKSCGDATMGTSFATPVVSGVAALILEANPGLGWRDVQGILANTSQMVDSSDADWVINSAGFHHSYKYGFGLIDAGAATSLAVDWVNWAKTKSFTKSMYPSETIEDAFSDDTPGATVTSTVTFSDVLDFVEHAEVYLTCIHPRRGDLEVVLTSPSGVTSLLAMKRPEDSHDYSSFKFMTLRNWGEPAEGSWSLSVTDMNADTYDDDDDTTATFTSWKLQLHGHGYDTSDDSDDESDVPWWVILLSVLVVMVLAIYAGYKFFMTKKPMATLETSKSSECELT</sequence>
<dbReference type="InterPro" id="IPR000209">
    <property type="entry name" value="Peptidase_S8/S53_dom"/>
</dbReference>
<evidence type="ECO:0000256" key="10">
    <source>
        <dbReference type="PIRSR" id="PIRSR615500-1"/>
    </source>
</evidence>
<evidence type="ECO:0000256" key="7">
    <source>
        <dbReference type="ARBA" id="ARBA00023180"/>
    </source>
</evidence>
<comment type="similarity">
    <text evidence="1">Belongs to the peptidase S8 family. Furin subfamily.</text>
</comment>
<dbReference type="PROSITE" id="PS00137">
    <property type="entry name" value="SUBTILASE_HIS"/>
    <property type="match status" value="1"/>
</dbReference>
<feature type="domain" description="P/Homo B" evidence="13">
    <location>
        <begin position="489"/>
        <end position="624"/>
    </location>
</feature>
<dbReference type="GO" id="GO:0016485">
    <property type="term" value="P:protein processing"/>
    <property type="evidence" value="ECO:0007669"/>
    <property type="project" value="TreeGrafter"/>
</dbReference>
<dbReference type="GO" id="GO:0005737">
    <property type="term" value="C:cytoplasm"/>
    <property type="evidence" value="ECO:0007669"/>
    <property type="project" value="UniProtKB-ARBA"/>
</dbReference>
<dbReference type="Pfam" id="PF01483">
    <property type="entry name" value="P_proprotein"/>
    <property type="match status" value="1"/>
</dbReference>
<dbReference type="PROSITE" id="PS51829">
    <property type="entry name" value="P_HOMO_B"/>
    <property type="match status" value="1"/>
</dbReference>
<gene>
    <name evidence="14" type="ORF">DSPE1174_LOCUS7678</name>
</gene>
<proteinExistence type="inferred from homology"/>
<evidence type="ECO:0000256" key="4">
    <source>
        <dbReference type="ARBA" id="ARBA00022801"/>
    </source>
</evidence>
<dbReference type="SUPFAM" id="SSF52743">
    <property type="entry name" value="Subtilisin-like"/>
    <property type="match status" value="1"/>
</dbReference>
<protein>
    <recommendedName>
        <fullName evidence="9">subtilisin</fullName>
        <ecNumber evidence="9">3.4.21.62</ecNumber>
    </recommendedName>
</protein>
<dbReference type="SUPFAM" id="SSF49785">
    <property type="entry name" value="Galactose-binding domain-like"/>
    <property type="match status" value="1"/>
</dbReference>
<keyword evidence="3" id="KW-0732">Signal</keyword>
<name>A0A7S2FJC5_9STRA</name>
<dbReference type="InterPro" id="IPR016201">
    <property type="entry name" value="PSI"/>
</dbReference>
<keyword evidence="12" id="KW-0812">Transmembrane</keyword>
<evidence type="ECO:0000256" key="5">
    <source>
        <dbReference type="ARBA" id="ARBA00022825"/>
    </source>
</evidence>
<evidence type="ECO:0000256" key="9">
    <source>
        <dbReference type="ARBA" id="ARBA00023619"/>
    </source>
</evidence>
<feature type="active site" description="Charge relay system" evidence="10 11">
    <location>
        <position position="152"/>
    </location>
</feature>
<dbReference type="PROSITE" id="PS51892">
    <property type="entry name" value="SUBTILASE"/>
    <property type="match status" value="1"/>
</dbReference>
<dbReference type="Gene3D" id="3.40.50.200">
    <property type="entry name" value="Peptidase S8/S53 domain"/>
    <property type="match status" value="2"/>
</dbReference>
<dbReference type="EC" id="3.4.21.62" evidence="9"/>
<dbReference type="AlphaFoldDB" id="A0A7S2FJC5"/>
<dbReference type="InterPro" id="IPR034182">
    <property type="entry name" value="Kexin/furin"/>
</dbReference>
<keyword evidence="5 11" id="KW-0720">Serine protease</keyword>
<evidence type="ECO:0000259" key="13">
    <source>
        <dbReference type="PROSITE" id="PS51829"/>
    </source>
</evidence>
<dbReference type="Pfam" id="PF00082">
    <property type="entry name" value="Peptidase_S8"/>
    <property type="match status" value="1"/>
</dbReference>
<dbReference type="GO" id="GO:0016020">
    <property type="term" value="C:membrane"/>
    <property type="evidence" value="ECO:0007669"/>
    <property type="project" value="TreeGrafter"/>
</dbReference>
<dbReference type="InterPro" id="IPR015500">
    <property type="entry name" value="Peptidase_S8_subtilisin-rel"/>
</dbReference>
<dbReference type="GO" id="GO:0004252">
    <property type="term" value="F:serine-type endopeptidase activity"/>
    <property type="evidence" value="ECO:0007669"/>
    <property type="project" value="UniProtKB-UniRule"/>
</dbReference>
<evidence type="ECO:0000256" key="6">
    <source>
        <dbReference type="ARBA" id="ARBA00022837"/>
    </source>
</evidence>
<keyword evidence="7" id="KW-0325">Glycoprotein</keyword>
<evidence type="ECO:0000256" key="3">
    <source>
        <dbReference type="ARBA" id="ARBA00022729"/>
    </source>
</evidence>
<dbReference type="PANTHER" id="PTHR42884:SF14">
    <property type="entry name" value="NEUROENDOCRINE CONVERTASE 1"/>
    <property type="match status" value="1"/>
</dbReference>
<dbReference type="InterPro" id="IPR008979">
    <property type="entry name" value="Galactose-bd-like_sf"/>
</dbReference>
<dbReference type="CDD" id="cd04059">
    <property type="entry name" value="Peptidases_S8_Protein_convertases_Kexins_Furin-like"/>
    <property type="match status" value="1"/>
</dbReference>
<keyword evidence="12" id="KW-1133">Transmembrane helix</keyword>
<dbReference type="GO" id="GO:0012505">
    <property type="term" value="C:endomembrane system"/>
    <property type="evidence" value="ECO:0007669"/>
    <property type="project" value="UniProtKB-ARBA"/>
</dbReference>
<evidence type="ECO:0000256" key="11">
    <source>
        <dbReference type="PROSITE-ProRule" id="PRU01240"/>
    </source>
</evidence>
<dbReference type="InterPro" id="IPR002884">
    <property type="entry name" value="P_dom"/>
</dbReference>
<evidence type="ECO:0000313" key="14">
    <source>
        <dbReference type="EMBL" id="CAD9396496.1"/>
    </source>
</evidence>
<evidence type="ECO:0000256" key="12">
    <source>
        <dbReference type="SAM" id="Phobius"/>
    </source>
</evidence>
<dbReference type="InterPro" id="IPR023828">
    <property type="entry name" value="Peptidase_S8_Ser-AS"/>
</dbReference>
<dbReference type="InterPro" id="IPR036852">
    <property type="entry name" value="Peptidase_S8/S53_dom_sf"/>
</dbReference>
<comment type="catalytic activity">
    <reaction evidence="8">
        <text>Hydrolysis of proteins with broad specificity for peptide bonds, and a preference for a large uncharged residue in P1. Hydrolyzes peptide amides.</text>
        <dbReference type="EC" id="3.4.21.62"/>
    </reaction>
</comment>
<feature type="active site" description="Charge relay system" evidence="10 11">
    <location>
        <position position="410"/>
    </location>
</feature>
<evidence type="ECO:0000256" key="8">
    <source>
        <dbReference type="ARBA" id="ARBA00023529"/>
    </source>
</evidence>
<keyword evidence="2 11" id="KW-0645">Protease</keyword>
<reference evidence="14" key="1">
    <citation type="submission" date="2021-01" db="EMBL/GenBank/DDBJ databases">
        <authorList>
            <person name="Corre E."/>
            <person name="Pelletier E."/>
            <person name="Niang G."/>
            <person name="Scheremetjew M."/>
            <person name="Finn R."/>
            <person name="Kale V."/>
            <person name="Holt S."/>
            <person name="Cochrane G."/>
            <person name="Meng A."/>
            <person name="Brown T."/>
            <person name="Cohen L."/>
        </authorList>
    </citation>
    <scope>NUCLEOTIDE SEQUENCE</scope>
    <source>
        <strain evidence="14">CCMP1381</strain>
    </source>
</reference>
<feature type="transmembrane region" description="Helical" evidence="12">
    <location>
        <begin position="635"/>
        <end position="656"/>
    </location>
</feature>
<organism evidence="14">
    <name type="scientific">Octactis speculum</name>
    <dbReference type="NCBI Taxonomy" id="3111310"/>
    <lineage>
        <taxon>Eukaryota</taxon>
        <taxon>Sar</taxon>
        <taxon>Stramenopiles</taxon>
        <taxon>Ochrophyta</taxon>
        <taxon>Dictyochophyceae</taxon>
        <taxon>Dictyochales</taxon>
        <taxon>Dictyochaceae</taxon>
        <taxon>Octactis</taxon>
    </lineage>
</organism>
<evidence type="ECO:0000256" key="2">
    <source>
        <dbReference type="ARBA" id="ARBA00022670"/>
    </source>
</evidence>
<dbReference type="Gene3D" id="2.60.120.260">
    <property type="entry name" value="Galactose-binding domain-like"/>
    <property type="match status" value="1"/>
</dbReference>